<dbReference type="AlphaFoldDB" id="A0A1H4ZYG4"/>
<accession>A0A1H4ZYG4</accession>
<protein>
    <submittedName>
        <fullName evidence="2">Uncharacterized protein</fullName>
    </submittedName>
</protein>
<dbReference type="Proteomes" id="UP000198982">
    <property type="component" value="Unassembled WGS sequence"/>
</dbReference>
<evidence type="ECO:0000256" key="1">
    <source>
        <dbReference type="SAM" id="MobiDB-lite"/>
    </source>
</evidence>
<evidence type="ECO:0000313" key="2">
    <source>
        <dbReference type="EMBL" id="SED35149.1"/>
    </source>
</evidence>
<feature type="region of interest" description="Disordered" evidence="1">
    <location>
        <begin position="1"/>
        <end position="30"/>
    </location>
</feature>
<feature type="compositionally biased region" description="Basic residues" evidence="1">
    <location>
        <begin position="1"/>
        <end position="18"/>
    </location>
</feature>
<organism evidence="2 3">
    <name type="scientific">Pseudomonas saponiphila</name>
    <dbReference type="NCBI Taxonomy" id="556534"/>
    <lineage>
        <taxon>Bacteria</taxon>
        <taxon>Pseudomonadati</taxon>
        <taxon>Pseudomonadota</taxon>
        <taxon>Gammaproteobacteria</taxon>
        <taxon>Pseudomonadales</taxon>
        <taxon>Pseudomonadaceae</taxon>
        <taxon>Pseudomonas</taxon>
    </lineage>
</organism>
<name>A0A1H4ZYG4_9PSED</name>
<reference evidence="3" key="1">
    <citation type="submission" date="2016-10" db="EMBL/GenBank/DDBJ databases">
        <authorList>
            <person name="Varghese N."/>
            <person name="Submissions S."/>
        </authorList>
    </citation>
    <scope>NUCLEOTIDE SEQUENCE [LARGE SCALE GENOMIC DNA]</scope>
    <source>
        <strain evidence="3">DSM 9751</strain>
    </source>
</reference>
<evidence type="ECO:0000313" key="3">
    <source>
        <dbReference type="Proteomes" id="UP000198982"/>
    </source>
</evidence>
<keyword evidence="3" id="KW-1185">Reference proteome</keyword>
<dbReference type="RefSeq" id="WP_143038377.1">
    <property type="nucleotide sequence ID" value="NZ_FNTJ01000003.1"/>
</dbReference>
<dbReference type="EMBL" id="FNTJ01000003">
    <property type="protein sequence ID" value="SED35149.1"/>
    <property type="molecule type" value="Genomic_DNA"/>
</dbReference>
<feature type="compositionally biased region" description="Polar residues" evidence="1">
    <location>
        <begin position="19"/>
        <end position="29"/>
    </location>
</feature>
<sequence length="76" mass="8929">MSYAKAMRHSVRKSRKQANNHFGFSTLGTNERRRNPVLGSAWFEPGQEEERAAFIREWHAKTEEMLRLNPSLRIVD</sequence>
<proteinExistence type="predicted"/>
<gene>
    <name evidence="2" type="ORF">SAMN05216178_6898</name>
</gene>